<dbReference type="SUPFAM" id="SSF51556">
    <property type="entry name" value="Metallo-dependent hydrolases"/>
    <property type="match status" value="1"/>
</dbReference>
<dbReference type="Gene3D" id="3.20.20.140">
    <property type="entry name" value="Metal-dependent hydrolases"/>
    <property type="match status" value="1"/>
</dbReference>
<keyword evidence="1" id="KW-0456">Lyase</keyword>
<dbReference type="EMBL" id="BAAAFZ010000071">
    <property type="protein sequence ID" value="GAA0599629.1"/>
    <property type="molecule type" value="Genomic_DNA"/>
</dbReference>
<dbReference type="InterPro" id="IPR006680">
    <property type="entry name" value="Amidohydro-rel"/>
</dbReference>
<protein>
    <submittedName>
        <fullName evidence="3">Amidohydrolase family protein</fullName>
    </submittedName>
</protein>
<keyword evidence="4" id="KW-1185">Reference proteome</keyword>
<evidence type="ECO:0000313" key="4">
    <source>
        <dbReference type="Proteomes" id="UP001501588"/>
    </source>
</evidence>
<dbReference type="PANTHER" id="PTHR21240">
    <property type="entry name" value="2-AMINO-3-CARBOXYLMUCONATE-6-SEMIALDEHYDE DECARBOXYLASE"/>
    <property type="match status" value="1"/>
</dbReference>
<comment type="caution">
    <text evidence="3">The sequence shown here is derived from an EMBL/GenBank/DDBJ whole genome shotgun (WGS) entry which is preliminary data.</text>
</comment>
<accession>A0ABP3R059</accession>
<evidence type="ECO:0000313" key="3">
    <source>
        <dbReference type="EMBL" id="GAA0599629.1"/>
    </source>
</evidence>
<dbReference type="InterPro" id="IPR032465">
    <property type="entry name" value="ACMSD"/>
</dbReference>
<reference evidence="4" key="1">
    <citation type="journal article" date="2019" name="Int. J. Syst. Evol. Microbiol.">
        <title>The Global Catalogue of Microorganisms (GCM) 10K type strain sequencing project: providing services to taxonomists for standard genome sequencing and annotation.</title>
        <authorList>
            <consortium name="The Broad Institute Genomics Platform"/>
            <consortium name="The Broad Institute Genome Sequencing Center for Infectious Disease"/>
            <person name="Wu L."/>
            <person name="Ma J."/>
        </authorList>
    </citation>
    <scope>NUCLEOTIDE SEQUENCE [LARGE SCALE GENOMIC DNA]</scope>
    <source>
        <strain evidence="4">JCM 9933</strain>
    </source>
</reference>
<name>A0ABP3R059_9PROT</name>
<proteinExistence type="predicted"/>
<dbReference type="PANTHER" id="PTHR21240:SF28">
    <property type="entry name" value="ISO-OROTATE DECARBOXYLASE (EUROFUNG)"/>
    <property type="match status" value="1"/>
</dbReference>
<gene>
    <name evidence="3" type="ORF">GCM10009416_42110</name>
</gene>
<feature type="domain" description="Amidohydrolase-related" evidence="2">
    <location>
        <begin position="27"/>
        <end position="374"/>
    </location>
</feature>
<sequence length="374" mass="42045">MNVIQAPPPRADARPGRPAAATLGLVDVDIHPRAHSHADFKPWLSERWWRYAQEYGPRARHGFTGGQPPFPKAQPLACRRDAWPPGGGTPASDLGFLRSHHLDAHGIDIGVLNPLQPSGQGDRNNGFSAALCHAVNEWQLETWLRPEPRLRGSVVVPYEDAAASAAEIRQRAGDPNFCQVLMMSRTAEPAGNPRYWPIYEAAAEAGLPVAFHAFGYSGWAMTNTGWPSFYIEEVSEHATSCQNQVTSLVVEGVFERLPTLKVVLIECGFAWLPSVAWRLDRHWRHLKGEVPHLRRAPSEYIRDHIWVSTQPMEEPEVGRHLRDVMGWIGWDRILFATDYPHWDFDDPRAAVPGTLPEEVRRDIYGGNARRVYGF</sequence>
<dbReference type="RefSeq" id="WP_343897385.1">
    <property type="nucleotide sequence ID" value="NZ_BAAAFZ010000071.1"/>
</dbReference>
<dbReference type="Proteomes" id="UP001501588">
    <property type="component" value="Unassembled WGS sequence"/>
</dbReference>
<evidence type="ECO:0000259" key="2">
    <source>
        <dbReference type="Pfam" id="PF04909"/>
    </source>
</evidence>
<evidence type="ECO:0000256" key="1">
    <source>
        <dbReference type="ARBA" id="ARBA00023239"/>
    </source>
</evidence>
<dbReference type="Pfam" id="PF04909">
    <property type="entry name" value="Amidohydro_2"/>
    <property type="match status" value="1"/>
</dbReference>
<organism evidence="3 4">
    <name type="scientific">Craurococcus roseus</name>
    <dbReference type="NCBI Taxonomy" id="77585"/>
    <lineage>
        <taxon>Bacteria</taxon>
        <taxon>Pseudomonadati</taxon>
        <taxon>Pseudomonadota</taxon>
        <taxon>Alphaproteobacteria</taxon>
        <taxon>Acetobacterales</taxon>
        <taxon>Acetobacteraceae</taxon>
        <taxon>Craurococcus</taxon>
    </lineage>
</organism>
<dbReference type="InterPro" id="IPR032466">
    <property type="entry name" value="Metal_Hydrolase"/>
</dbReference>